<dbReference type="AlphaFoldDB" id="A0A1S7LD40"/>
<evidence type="ECO:0000313" key="2">
    <source>
        <dbReference type="EMBL" id="CRH04303.1"/>
    </source>
</evidence>
<feature type="transmembrane region" description="Helical" evidence="1">
    <location>
        <begin position="7"/>
        <end position="31"/>
    </location>
</feature>
<keyword evidence="1" id="KW-1133">Transmembrane helix</keyword>
<protein>
    <submittedName>
        <fullName evidence="2">Uncharacterized protein</fullName>
    </submittedName>
</protein>
<reference evidence="2" key="1">
    <citation type="submission" date="2015-04" db="EMBL/GenBank/DDBJ databases">
        <authorList>
            <person name="Syromyatnikov M.Y."/>
            <person name="Popov V.N."/>
        </authorList>
    </citation>
    <scope>NUCLEOTIDE SEQUENCE</scope>
    <source>
        <strain evidence="2">MO-1</strain>
    </source>
</reference>
<gene>
    <name evidence="2" type="ORF">MAGMO_0087</name>
</gene>
<proteinExistence type="predicted"/>
<keyword evidence="1" id="KW-0472">Membrane</keyword>
<keyword evidence="1" id="KW-0812">Transmembrane</keyword>
<evidence type="ECO:0000256" key="1">
    <source>
        <dbReference type="SAM" id="Phobius"/>
    </source>
</evidence>
<organism evidence="2">
    <name type="scientific">Magnetococcus massalia (strain MO-1)</name>
    <dbReference type="NCBI Taxonomy" id="451514"/>
    <lineage>
        <taxon>Bacteria</taxon>
        <taxon>Pseudomonadati</taxon>
        <taxon>Pseudomonadota</taxon>
        <taxon>Magnetococcia</taxon>
        <taxon>Magnetococcales</taxon>
        <taxon>Magnetococcaceae</taxon>
        <taxon>Magnetococcus</taxon>
    </lineage>
</organism>
<accession>A0A1S7LD40</accession>
<dbReference type="EMBL" id="LO017727">
    <property type="protein sequence ID" value="CRH04303.1"/>
    <property type="molecule type" value="Genomic_DNA"/>
</dbReference>
<sequence>MKQLKFLILSTIIILSLAFPIHIFVGIPMFFAIQVSCLSALPGIKGQWYCQKADSCQDLGGIWVHKYSKCCFDPYSGTDRECLELVDQDPAAFPDNIEIQIEEERARFNMPRKSADLETPPP</sequence>
<name>A0A1S7LD40_MAGMO</name>